<evidence type="ECO:0000313" key="5">
    <source>
        <dbReference type="EMBL" id="VVD29959.1"/>
    </source>
</evidence>
<gene>
    <name evidence="5" type="ORF">PDMSB3_3503</name>
</gene>
<dbReference type="Pfam" id="PF13362">
    <property type="entry name" value="Toprim_3"/>
    <property type="match status" value="1"/>
</dbReference>
<dbReference type="GO" id="GO:0016817">
    <property type="term" value="F:hydrolase activity, acting on acid anhydrides"/>
    <property type="evidence" value="ECO:0007669"/>
    <property type="project" value="InterPro"/>
</dbReference>
<sequence>MLSDIDRARAALFHLDAGCDRAEWIRIGMAAKAADLDVVDWIDWCASGANYGGERDARAVWRSFKPAGGIGAATLFRAAIDTGWSETSAARRPSPAPVRQREPEPEARTTLDPRWLAYWNSLGEVRDVGRAYLQARQCAIPPTDGDLRFDPAARHPAGYVGPCLVALVTDVASRKPISLHRTWINADGTKADVAPPRLLLGGHRKAGGAIRLWPDEALTQGLAIAEGIETALSLARVFQPAWALIDAGNLAKFPVLAGVESLLIGEDHDEAGARAAKACAIAWSSEDREARVAKSPVAGDDANDYLRRAA</sequence>
<feature type="region of interest" description="Disordered" evidence="1">
    <location>
        <begin position="86"/>
        <end position="108"/>
    </location>
</feature>
<name>A0A5Q4ZES9_9BURK</name>
<dbReference type="Pfam" id="PF08707">
    <property type="entry name" value="PriCT_2"/>
    <property type="match status" value="1"/>
</dbReference>
<feature type="compositionally biased region" description="Basic and acidic residues" evidence="1">
    <location>
        <begin position="99"/>
        <end position="108"/>
    </location>
</feature>
<feature type="domain" description="DUF7146" evidence="4">
    <location>
        <begin position="127"/>
        <end position="211"/>
    </location>
</feature>
<dbReference type="Pfam" id="PF23639">
    <property type="entry name" value="DUF7146"/>
    <property type="match status" value="1"/>
</dbReference>
<dbReference type="AlphaFoldDB" id="A0A5Q4ZES9"/>
<dbReference type="InterPro" id="IPR006171">
    <property type="entry name" value="TOPRIM_dom"/>
</dbReference>
<dbReference type="InterPro" id="IPR055570">
    <property type="entry name" value="DUF7146"/>
</dbReference>
<evidence type="ECO:0000313" key="6">
    <source>
        <dbReference type="Proteomes" id="UP000325811"/>
    </source>
</evidence>
<evidence type="ECO:0008006" key="7">
    <source>
        <dbReference type="Google" id="ProtNLM"/>
    </source>
</evidence>
<dbReference type="EMBL" id="LR699553">
    <property type="protein sequence ID" value="VVD29959.1"/>
    <property type="molecule type" value="Genomic_DNA"/>
</dbReference>
<organism evidence="5 6">
    <name type="scientific">Paraburkholderia dioscoreae</name>
    <dbReference type="NCBI Taxonomy" id="2604047"/>
    <lineage>
        <taxon>Bacteria</taxon>
        <taxon>Pseudomonadati</taxon>
        <taxon>Pseudomonadota</taxon>
        <taxon>Betaproteobacteria</taxon>
        <taxon>Burkholderiales</taxon>
        <taxon>Burkholderiaceae</taxon>
        <taxon>Paraburkholderia</taxon>
    </lineage>
</organism>
<dbReference type="RefSeq" id="WP_232064214.1">
    <property type="nucleotide sequence ID" value="NZ_LR699553.1"/>
</dbReference>
<evidence type="ECO:0000259" key="3">
    <source>
        <dbReference type="Pfam" id="PF13362"/>
    </source>
</evidence>
<evidence type="ECO:0000259" key="4">
    <source>
        <dbReference type="Pfam" id="PF23639"/>
    </source>
</evidence>
<evidence type="ECO:0000259" key="2">
    <source>
        <dbReference type="Pfam" id="PF08707"/>
    </source>
</evidence>
<feature type="domain" description="Primase C-terminal 2" evidence="2">
    <location>
        <begin position="8"/>
        <end position="79"/>
    </location>
</feature>
<feature type="domain" description="Toprim" evidence="3">
    <location>
        <begin position="222"/>
        <end position="308"/>
    </location>
</feature>
<reference evidence="5 6" key="1">
    <citation type="submission" date="2019-08" db="EMBL/GenBank/DDBJ databases">
        <authorList>
            <person name="Herpell B J."/>
        </authorList>
    </citation>
    <scope>NUCLEOTIDE SEQUENCE [LARGE SCALE GENOMIC DNA]</scope>
    <source>
        <strain evidence="6">Msb3</strain>
    </source>
</reference>
<proteinExistence type="predicted"/>
<keyword evidence="6" id="KW-1185">Reference proteome</keyword>
<dbReference type="KEGG" id="pdio:PDMSB3_3503"/>
<dbReference type="InterPro" id="IPR014819">
    <property type="entry name" value="PriCT_2"/>
</dbReference>
<protein>
    <recommendedName>
        <fullName evidence="7">Toprim domain-containing protein</fullName>
    </recommendedName>
</protein>
<dbReference type="Proteomes" id="UP000325811">
    <property type="component" value="Chromosome I"/>
</dbReference>
<evidence type="ECO:0000256" key="1">
    <source>
        <dbReference type="SAM" id="MobiDB-lite"/>
    </source>
</evidence>
<accession>A0A5Q4ZES9</accession>